<dbReference type="NCBIfam" id="NF040506">
    <property type="entry name" value="PG0870_Nterm"/>
    <property type="match status" value="1"/>
</dbReference>
<dbReference type="Pfam" id="PF21957">
    <property type="entry name" value="Zn_ribbon_16"/>
    <property type="match status" value="1"/>
</dbReference>
<evidence type="ECO:0008006" key="6">
    <source>
        <dbReference type="Google" id="ProtNLM"/>
    </source>
</evidence>
<dbReference type="InterPro" id="IPR045951">
    <property type="entry name" value="DUF6371"/>
</dbReference>
<evidence type="ECO:0000313" key="4">
    <source>
        <dbReference type="EMBL" id="RGZ48726.1"/>
    </source>
</evidence>
<comment type="caution">
    <text evidence="4">The sequence shown here is derived from an EMBL/GenBank/DDBJ whole genome shotgun (WGS) entry which is preliminary data.</text>
</comment>
<dbReference type="InterPro" id="IPR047731">
    <property type="entry name" value="Zinc_ribbon_put"/>
</dbReference>
<evidence type="ECO:0000259" key="2">
    <source>
        <dbReference type="Pfam" id="PF19898"/>
    </source>
</evidence>
<feature type="domain" description="Zinc beta-ribbon finger putative" evidence="3">
    <location>
        <begin position="4"/>
        <end position="68"/>
    </location>
</feature>
<dbReference type="RefSeq" id="WP_005785691.1">
    <property type="nucleotide sequence ID" value="NZ_BQNZ01000003.1"/>
</dbReference>
<feature type="region of interest" description="Disordered" evidence="1">
    <location>
        <begin position="342"/>
        <end position="361"/>
    </location>
</feature>
<dbReference type="AlphaFoldDB" id="A0A3R6CY71"/>
<reference evidence="4 5" key="1">
    <citation type="submission" date="2018-08" db="EMBL/GenBank/DDBJ databases">
        <title>A genome reference for cultivated species of the human gut microbiota.</title>
        <authorList>
            <person name="Zou Y."/>
            <person name="Xue W."/>
            <person name="Luo G."/>
        </authorList>
    </citation>
    <scope>NUCLEOTIDE SEQUENCE [LARGE SCALE GENOMIC DNA]</scope>
    <source>
        <strain evidence="4 5">AM50-15</strain>
    </source>
</reference>
<evidence type="ECO:0000256" key="1">
    <source>
        <dbReference type="SAM" id="MobiDB-lite"/>
    </source>
</evidence>
<gene>
    <name evidence="4" type="ORF">DW986_08775</name>
</gene>
<feature type="compositionally biased region" description="Basic residues" evidence="1">
    <location>
        <begin position="351"/>
        <end position="361"/>
    </location>
</feature>
<accession>A0A3R6CY71</accession>
<evidence type="ECO:0000259" key="3">
    <source>
        <dbReference type="Pfam" id="PF21957"/>
    </source>
</evidence>
<sequence length="361" mass="41889">MSTHRFILEPYKGISTRHTCPNCHRQRCFSKYIDTEKQIQFPKYVGRCDHEQKCGYHFTPRDYFEQNPSEKDKLAENSFRNYAPIKEIQPIATSYIDLDIVNQSLRGYPTNKLFQFLSAQFGETETLKLMKKYKVGTSKYWDGATVFWQTDNQNKVRTGKIMLYNSETGKRIKEPYNHVTWVHSVLHKGDYNLKQCFFGEHLLSEDKSRPVALVESEKTALVASYYLPQFLWIASGGKNGCFNANSLSVLAGRTVVLFPDLGATDYWQSKIGLMKRYGIEVQMFDYLEAHANEKERKEGYDIADYLLKVKPDEAILQQMIKRNPVLKTLIETFGLKLVSVQQGTPRPKVSPPKKRGFRLWT</sequence>
<protein>
    <recommendedName>
        <fullName evidence="6">Toprim domain-containing protein</fullName>
    </recommendedName>
</protein>
<organism evidence="4 5">
    <name type="scientific">Parabacteroides merdae</name>
    <dbReference type="NCBI Taxonomy" id="46503"/>
    <lineage>
        <taxon>Bacteria</taxon>
        <taxon>Pseudomonadati</taxon>
        <taxon>Bacteroidota</taxon>
        <taxon>Bacteroidia</taxon>
        <taxon>Bacteroidales</taxon>
        <taxon>Tannerellaceae</taxon>
        <taxon>Parabacteroides</taxon>
    </lineage>
</organism>
<dbReference type="Proteomes" id="UP000285173">
    <property type="component" value="Unassembled WGS sequence"/>
</dbReference>
<dbReference type="EMBL" id="QSEF01000010">
    <property type="protein sequence ID" value="RGZ48726.1"/>
    <property type="molecule type" value="Genomic_DNA"/>
</dbReference>
<evidence type="ECO:0000313" key="5">
    <source>
        <dbReference type="Proteomes" id="UP000285173"/>
    </source>
</evidence>
<dbReference type="Pfam" id="PF19898">
    <property type="entry name" value="DUF6371"/>
    <property type="match status" value="1"/>
</dbReference>
<proteinExistence type="predicted"/>
<name>A0A3R6CY71_9BACT</name>
<feature type="domain" description="DUF6371" evidence="2">
    <location>
        <begin position="111"/>
        <end position="261"/>
    </location>
</feature>